<evidence type="ECO:0000313" key="2">
    <source>
        <dbReference type="Proteomes" id="UP000198894"/>
    </source>
</evidence>
<accession>A0A1G9FI48</accession>
<evidence type="ECO:0000313" key="1">
    <source>
        <dbReference type="EMBL" id="SDK88069.1"/>
    </source>
</evidence>
<dbReference type="EMBL" id="FNEE01000022">
    <property type="protein sequence ID" value="SDK88069.1"/>
    <property type="molecule type" value="Genomic_DNA"/>
</dbReference>
<protein>
    <submittedName>
        <fullName evidence="1">Uncharacterized protein</fullName>
    </submittedName>
</protein>
<keyword evidence="2" id="KW-1185">Reference proteome</keyword>
<sequence length="35" mass="3547">MVNVRLTAAAGPNTAAVWKDVEFSGISGILACGKV</sequence>
<reference evidence="2" key="1">
    <citation type="submission" date="2016-10" db="EMBL/GenBank/DDBJ databases">
        <authorList>
            <person name="Varghese N."/>
            <person name="Submissions S."/>
        </authorList>
    </citation>
    <scope>NUCLEOTIDE SEQUENCE [LARGE SCALE GENOMIC DNA]</scope>
    <source>
        <strain evidence="2">CGMCC 1.11022</strain>
    </source>
</reference>
<dbReference type="Proteomes" id="UP000198894">
    <property type="component" value="Unassembled WGS sequence"/>
</dbReference>
<name>A0A1G9FI48_9HYPH</name>
<proteinExistence type="predicted"/>
<organism evidence="1 2">
    <name type="scientific">Mesorhizobium muleiense</name>
    <dbReference type="NCBI Taxonomy" id="1004279"/>
    <lineage>
        <taxon>Bacteria</taxon>
        <taxon>Pseudomonadati</taxon>
        <taxon>Pseudomonadota</taxon>
        <taxon>Alphaproteobacteria</taxon>
        <taxon>Hyphomicrobiales</taxon>
        <taxon>Phyllobacteriaceae</taxon>
        <taxon>Mesorhizobium</taxon>
    </lineage>
</organism>
<dbReference type="AlphaFoldDB" id="A0A1G9FI48"/>
<gene>
    <name evidence="1" type="ORF">SAMN05428953_12250</name>
</gene>